<comment type="similarity">
    <text evidence="2">Belongs to the EamA transporter family.</text>
</comment>
<evidence type="ECO:0000256" key="1">
    <source>
        <dbReference type="ARBA" id="ARBA00004141"/>
    </source>
</evidence>
<dbReference type="Proteomes" id="UP000198741">
    <property type="component" value="Chromosome I"/>
</dbReference>
<dbReference type="SUPFAM" id="SSF103481">
    <property type="entry name" value="Multidrug resistance efflux transporter EmrE"/>
    <property type="match status" value="2"/>
</dbReference>
<protein>
    <submittedName>
        <fullName evidence="8">EamA-like transporter family protein</fullName>
    </submittedName>
</protein>
<feature type="transmembrane region" description="Helical" evidence="6">
    <location>
        <begin position="220"/>
        <end position="240"/>
    </location>
</feature>
<accession>A0A1H0R122</accession>
<dbReference type="STRING" id="1090615.SAMN04515671_3330"/>
<dbReference type="PANTHER" id="PTHR32322:SF2">
    <property type="entry name" value="EAMA DOMAIN-CONTAINING PROTEIN"/>
    <property type="match status" value="1"/>
</dbReference>
<feature type="transmembrane region" description="Helical" evidence="6">
    <location>
        <begin position="159"/>
        <end position="180"/>
    </location>
</feature>
<feature type="transmembrane region" description="Helical" evidence="6">
    <location>
        <begin position="252"/>
        <end position="268"/>
    </location>
</feature>
<dbReference type="Pfam" id="PF00892">
    <property type="entry name" value="EamA"/>
    <property type="match status" value="2"/>
</dbReference>
<feature type="transmembrane region" description="Helical" evidence="6">
    <location>
        <begin position="274"/>
        <end position="292"/>
    </location>
</feature>
<keyword evidence="4 6" id="KW-1133">Transmembrane helix</keyword>
<feature type="transmembrane region" description="Helical" evidence="6">
    <location>
        <begin position="70"/>
        <end position="93"/>
    </location>
</feature>
<dbReference type="PANTHER" id="PTHR32322">
    <property type="entry name" value="INNER MEMBRANE TRANSPORTER"/>
    <property type="match status" value="1"/>
</dbReference>
<evidence type="ECO:0000256" key="4">
    <source>
        <dbReference type="ARBA" id="ARBA00022989"/>
    </source>
</evidence>
<feature type="domain" description="EamA" evidence="7">
    <location>
        <begin position="160"/>
        <end position="291"/>
    </location>
</feature>
<evidence type="ECO:0000256" key="3">
    <source>
        <dbReference type="ARBA" id="ARBA00022692"/>
    </source>
</evidence>
<evidence type="ECO:0000256" key="6">
    <source>
        <dbReference type="SAM" id="Phobius"/>
    </source>
</evidence>
<feature type="transmembrane region" description="Helical" evidence="6">
    <location>
        <begin position="192"/>
        <end position="214"/>
    </location>
</feature>
<dbReference type="InterPro" id="IPR000620">
    <property type="entry name" value="EamA_dom"/>
</dbReference>
<dbReference type="GO" id="GO:0016020">
    <property type="term" value="C:membrane"/>
    <property type="evidence" value="ECO:0007669"/>
    <property type="project" value="UniProtKB-SubCell"/>
</dbReference>
<comment type="subcellular location">
    <subcellularLocation>
        <location evidence="1">Membrane</location>
        <topology evidence="1">Multi-pass membrane protein</topology>
    </subcellularLocation>
</comment>
<dbReference type="InterPro" id="IPR037185">
    <property type="entry name" value="EmrE-like"/>
</dbReference>
<evidence type="ECO:0000313" key="9">
    <source>
        <dbReference type="Proteomes" id="UP000198741"/>
    </source>
</evidence>
<proteinExistence type="inferred from homology"/>
<evidence type="ECO:0000256" key="2">
    <source>
        <dbReference type="ARBA" id="ARBA00007362"/>
    </source>
</evidence>
<keyword evidence="3 6" id="KW-0812">Transmembrane</keyword>
<keyword evidence="9" id="KW-1185">Reference proteome</keyword>
<evidence type="ECO:0000256" key="5">
    <source>
        <dbReference type="ARBA" id="ARBA00023136"/>
    </source>
</evidence>
<sequence length="317" mass="33362">MGRRARDLTWLVALGAALWGTDAIFRQSLAQQVSAPTLVFAEHLVLVLVLLPFLPRSLRAFGRLDRRGKVAVLAIGAGASALATVLFTIAFRISSEHNDFVTPVVVQHLQPLVAIGGAVALLGEKVRTRFALFAVPAVVGVWLLAFPDPFDITVSRLGVVLLALAAAVLWAGGTVLGRLVATELEPVELTTLRFAFGLPTAAVLVAVSGNTFWVPDLGSAWAVVGLAIVPGLLAMVLYYVGLRRTAASRATLAELAYPVTGAFVGLMLGRSLHWSQLVGAAVIVVAVTGLSWHETKARNQAIEPAVVPSPVALPALL</sequence>
<evidence type="ECO:0000313" key="8">
    <source>
        <dbReference type="EMBL" id="SDP22736.1"/>
    </source>
</evidence>
<gene>
    <name evidence="8" type="ORF">SAMN04515671_3330</name>
</gene>
<dbReference type="InterPro" id="IPR050638">
    <property type="entry name" value="AA-Vitamin_Transporters"/>
</dbReference>
<name>A0A1H0R122_9ACTN</name>
<feature type="transmembrane region" description="Helical" evidence="6">
    <location>
        <begin position="40"/>
        <end position="58"/>
    </location>
</feature>
<feature type="transmembrane region" description="Helical" evidence="6">
    <location>
        <begin position="105"/>
        <end position="123"/>
    </location>
</feature>
<feature type="domain" description="EamA" evidence="7">
    <location>
        <begin position="11"/>
        <end position="145"/>
    </location>
</feature>
<feature type="transmembrane region" description="Helical" evidence="6">
    <location>
        <begin position="130"/>
        <end position="147"/>
    </location>
</feature>
<evidence type="ECO:0000259" key="7">
    <source>
        <dbReference type="Pfam" id="PF00892"/>
    </source>
</evidence>
<organism evidence="8 9">
    <name type="scientific">Nakamurella panacisegetis</name>
    <dbReference type="NCBI Taxonomy" id="1090615"/>
    <lineage>
        <taxon>Bacteria</taxon>
        <taxon>Bacillati</taxon>
        <taxon>Actinomycetota</taxon>
        <taxon>Actinomycetes</taxon>
        <taxon>Nakamurellales</taxon>
        <taxon>Nakamurellaceae</taxon>
        <taxon>Nakamurella</taxon>
    </lineage>
</organism>
<dbReference type="EMBL" id="LT629710">
    <property type="protein sequence ID" value="SDP22736.1"/>
    <property type="molecule type" value="Genomic_DNA"/>
</dbReference>
<reference evidence="8 9" key="1">
    <citation type="submission" date="2016-10" db="EMBL/GenBank/DDBJ databases">
        <authorList>
            <person name="de Groot N.N."/>
        </authorList>
    </citation>
    <scope>NUCLEOTIDE SEQUENCE [LARGE SCALE GENOMIC DNA]</scope>
    <source>
        <strain evidence="9">P4-7,KCTC 19426,CECT 7604</strain>
    </source>
</reference>
<keyword evidence="5 6" id="KW-0472">Membrane</keyword>
<dbReference type="AlphaFoldDB" id="A0A1H0R122"/>